<comment type="similarity">
    <text evidence="2">Belongs to the major facilitator superfamily. Bcr/CmlA family.</text>
</comment>
<dbReference type="GO" id="GO:1990961">
    <property type="term" value="P:xenobiotic detoxification by transmembrane export across the plasma membrane"/>
    <property type="evidence" value="ECO:0007669"/>
    <property type="project" value="InterPro"/>
</dbReference>
<dbReference type="PANTHER" id="PTHR23502:SF132">
    <property type="entry name" value="POLYAMINE TRANSPORTER 2-RELATED"/>
    <property type="match status" value="1"/>
</dbReference>
<dbReference type="Gene3D" id="1.20.1720.10">
    <property type="entry name" value="Multidrug resistance protein D"/>
    <property type="match status" value="1"/>
</dbReference>
<feature type="transmembrane region" description="Helical" evidence="8">
    <location>
        <begin position="140"/>
        <end position="162"/>
    </location>
</feature>
<evidence type="ECO:0000259" key="9">
    <source>
        <dbReference type="PROSITE" id="PS50850"/>
    </source>
</evidence>
<feature type="transmembrane region" description="Helical" evidence="8">
    <location>
        <begin position="285"/>
        <end position="306"/>
    </location>
</feature>
<feature type="transmembrane region" description="Helical" evidence="8">
    <location>
        <begin position="256"/>
        <end position="273"/>
    </location>
</feature>
<proteinExistence type="inferred from homology"/>
<dbReference type="AlphaFoldDB" id="A0AAU7DWV8"/>
<evidence type="ECO:0000256" key="6">
    <source>
        <dbReference type="ARBA" id="ARBA00022989"/>
    </source>
</evidence>
<sequence>MTTTNQPSRFRASYKYVLMLGAIAAIPAIATDIYLPSLPTVVDDLETTAVAVQWTITGTLMGGAVGQLIWGPLTDRFGRKRPLLVGLALHIATSLLCVFAANIELLIGLRILQGFFNAAASIVAIAVIRDRFTGAAAARLLSQLMLVVGVAPLFAPTVGGFIASHWTWRAVFLFLALVGVALAIIVLLKLPETLPPEQRVSGGAKTFARGYWSILKDRKFVALALMPALAMTTIFAYVVGSPFVFQGYFGLSHGEFSLLFAVNGIALVVSAQLNASLVHKFSPEYLLRAGLTAQWILSVLLLIVALTGFGGFWAFASVLWFLLGCQGFIGANAQVLALAAYGHMIGTAAAVLGAVQSGVAGSLSPLVGVFGGGTVGMAVVICGGLLAGLIILRFATPVFGAPRRTPGRDIKKILDS</sequence>
<keyword evidence="4" id="KW-1003">Cell membrane</keyword>
<evidence type="ECO:0000256" key="4">
    <source>
        <dbReference type="ARBA" id="ARBA00022475"/>
    </source>
</evidence>
<dbReference type="Pfam" id="PF07690">
    <property type="entry name" value="MFS_1"/>
    <property type="match status" value="1"/>
</dbReference>
<feature type="transmembrane region" description="Helical" evidence="8">
    <location>
        <begin position="12"/>
        <end position="30"/>
    </location>
</feature>
<feature type="transmembrane region" description="Helical" evidence="8">
    <location>
        <begin position="168"/>
        <end position="188"/>
    </location>
</feature>
<feature type="domain" description="Major facilitator superfamily (MFS) profile" evidence="9">
    <location>
        <begin position="16"/>
        <end position="400"/>
    </location>
</feature>
<evidence type="ECO:0000256" key="5">
    <source>
        <dbReference type="ARBA" id="ARBA00022692"/>
    </source>
</evidence>
<feature type="transmembrane region" description="Helical" evidence="8">
    <location>
        <begin position="375"/>
        <end position="395"/>
    </location>
</feature>
<dbReference type="InterPro" id="IPR020846">
    <property type="entry name" value="MFS_dom"/>
</dbReference>
<accession>A0AAU7DWV8</accession>
<keyword evidence="7 8" id="KW-0472">Membrane</keyword>
<keyword evidence="5 8" id="KW-0812">Transmembrane</keyword>
<evidence type="ECO:0000256" key="1">
    <source>
        <dbReference type="ARBA" id="ARBA00004651"/>
    </source>
</evidence>
<feature type="transmembrane region" description="Helical" evidence="8">
    <location>
        <begin position="312"/>
        <end position="329"/>
    </location>
</feature>
<dbReference type="NCBIfam" id="TIGR00710">
    <property type="entry name" value="efflux_Bcr_CflA"/>
    <property type="match status" value="1"/>
</dbReference>
<evidence type="ECO:0000313" key="10">
    <source>
        <dbReference type="EMBL" id="XBH22328.1"/>
    </source>
</evidence>
<name>A0AAU7DWV8_9MICO</name>
<comment type="subcellular location">
    <subcellularLocation>
        <location evidence="1">Cell membrane</location>
        <topology evidence="1">Multi-pass membrane protein</topology>
    </subcellularLocation>
</comment>
<protein>
    <submittedName>
        <fullName evidence="10">Multidrug effflux MFS transporter</fullName>
    </submittedName>
</protein>
<evidence type="ECO:0000256" key="3">
    <source>
        <dbReference type="ARBA" id="ARBA00022448"/>
    </source>
</evidence>
<feature type="transmembrane region" description="Helical" evidence="8">
    <location>
        <begin position="50"/>
        <end position="70"/>
    </location>
</feature>
<keyword evidence="3" id="KW-0813">Transport</keyword>
<dbReference type="InterPro" id="IPR036259">
    <property type="entry name" value="MFS_trans_sf"/>
</dbReference>
<dbReference type="GO" id="GO:0042910">
    <property type="term" value="F:xenobiotic transmembrane transporter activity"/>
    <property type="evidence" value="ECO:0007669"/>
    <property type="project" value="InterPro"/>
</dbReference>
<dbReference type="GO" id="GO:0005886">
    <property type="term" value="C:plasma membrane"/>
    <property type="evidence" value="ECO:0007669"/>
    <property type="project" value="UniProtKB-SubCell"/>
</dbReference>
<organism evidence="10">
    <name type="scientific">Jonesiaceae bacterium BS-20</name>
    <dbReference type="NCBI Taxonomy" id="3120821"/>
    <lineage>
        <taxon>Bacteria</taxon>
        <taxon>Bacillati</taxon>
        <taxon>Actinomycetota</taxon>
        <taxon>Actinomycetes</taxon>
        <taxon>Micrococcales</taxon>
        <taxon>Jonesiaceae</taxon>
    </lineage>
</organism>
<dbReference type="CDD" id="cd17320">
    <property type="entry name" value="MFS_MdfA_MDR_like"/>
    <property type="match status" value="1"/>
</dbReference>
<dbReference type="EMBL" id="CP146203">
    <property type="protein sequence ID" value="XBH22328.1"/>
    <property type="molecule type" value="Genomic_DNA"/>
</dbReference>
<feature type="transmembrane region" description="Helical" evidence="8">
    <location>
        <begin position="82"/>
        <end position="101"/>
    </location>
</feature>
<feature type="transmembrane region" description="Helical" evidence="8">
    <location>
        <begin position="107"/>
        <end position="128"/>
    </location>
</feature>
<evidence type="ECO:0000256" key="8">
    <source>
        <dbReference type="SAM" id="Phobius"/>
    </source>
</evidence>
<gene>
    <name evidence="10" type="ORF">V5R04_03605</name>
</gene>
<dbReference type="PANTHER" id="PTHR23502">
    <property type="entry name" value="MAJOR FACILITATOR SUPERFAMILY"/>
    <property type="match status" value="1"/>
</dbReference>
<feature type="transmembrane region" description="Helical" evidence="8">
    <location>
        <begin position="336"/>
        <end position="355"/>
    </location>
</feature>
<evidence type="ECO:0000256" key="7">
    <source>
        <dbReference type="ARBA" id="ARBA00023136"/>
    </source>
</evidence>
<dbReference type="InterPro" id="IPR011701">
    <property type="entry name" value="MFS"/>
</dbReference>
<dbReference type="InterPro" id="IPR004812">
    <property type="entry name" value="Efflux_drug-R_Bcr/CmlA"/>
</dbReference>
<dbReference type="SUPFAM" id="SSF103473">
    <property type="entry name" value="MFS general substrate transporter"/>
    <property type="match status" value="1"/>
</dbReference>
<dbReference type="PROSITE" id="PS50850">
    <property type="entry name" value="MFS"/>
    <property type="match status" value="1"/>
</dbReference>
<keyword evidence="6 8" id="KW-1133">Transmembrane helix</keyword>
<reference evidence="10" key="1">
    <citation type="submission" date="2024-02" db="EMBL/GenBank/DDBJ databases">
        <title>Tomenella chthoni gen. nov. sp. nov., a member of the family Jonesiaceae isolated from bat guano.</title>
        <authorList>
            <person name="Miller S.L."/>
            <person name="King J."/>
            <person name="Sankaranarayanan K."/>
            <person name="Lawson P.A."/>
        </authorList>
    </citation>
    <scope>NUCLEOTIDE SEQUENCE</scope>
    <source>
        <strain evidence="10">BS-20</strain>
    </source>
</reference>
<evidence type="ECO:0000256" key="2">
    <source>
        <dbReference type="ARBA" id="ARBA00006236"/>
    </source>
</evidence>
<feature type="transmembrane region" description="Helical" evidence="8">
    <location>
        <begin position="220"/>
        <end position="244"/>
    </location>
</feature>